<dbReference type="Gramene" id="KJB80888">
    <property type="protein sequence ID" value="KJB80888"/>
    <property type="gene ID" value="B456_013G120100"/>
</dbReference>
<name>A0A0D2TZT3_GOSRA</name>
<protein>
    <recommendedName>
        <fullName evidence="8">Rubisco accumulation factor 1 C-terminal domain-containing protein</fullName>
    </recommendedName>
</protein>
<dbReference type="PANTHER" id="PTHR35299:SF3">
    <property type="entry name" value="RUBISCO ACCUMULATION FACTOR 1.2, CHLOROPLASTIC"/>
    <property type="match status" value="1"/>
</dbReference>
<dbReference type="PANTHER" id="PTHR35299">
    <property type="entry name" value="RUBISCO ACCUMULATION FACTOR 1"/>
    <property type="match status" value="1"/>
</dbReference>
<feature type="domain" description="Rubisco accumulation factor 1 C-terminal" evidence="3">
    <location>
        <begin position="417"/>
        <end position="568"/>
    </location>
</feature>
<dbReference type="EMBL" id="CM001752">
    <property type="protein sequence ID" value="KJB80888.1"/>
    <property type="molecule type" value="Genomic_DNA"/>
</dbReference>
<evidence type="ECO:0000256" key="2">
    <source>
        <dbReference type="SAM" id="MobiDB-lite"/>
    </source>
</evidence>
<evidence type="ECO:0008006" key="8">
    <source>
        <dbReference type="Google" id="ProtNLM"/>
    </source>
</evidence>
<feature type="region of interest" description="Disordered" evidence="2">
    <location>
        <begin position="386"/>
        <end position="409"/>
    </location>
</feature>
<dbReference type="Proteomes" id="UP000032304">
    <property type="component" value="Chromosome 13"/>
</dbReference>
<dbReference type="GO" id="GO:0110102">
    <property type="term" value="P:ribulose bisphosphate carboxylase complex assembly"/>
    <property type="evidence" value="ECO:0007669"/>
    <property type="project" value="UniProtKB-ARBA"/>
</dbReference>
<dbReference type="OMA" id="MALWFEY"/>
<feature type="domain" description="Rubisco accumulation factor 1 alpha-helical" evidence="4">
    <location>
        <begin position="288"/>
        <end position="397"/>
    </location>
</feature>
<dbReference type="Pfam" id="PF18087">
    <property type="entry name" value="RuBisCo_chap_C"/>
    <property type="match status" value="1"/>
</dbReference>
<organism evidence="6 7">
    <name type="scientific">Gossypium raimondii</name>
    <name type="common">Peruvian cotton</name>
    <name type="synonym">Gossypium klotzschianum subsp. raimondii</name>
    <dbReference type="NCBI Taxonomy" id="29730"/>
    <lineage>
        <taxon>Eukaryota</taxon>
        <taxon>Viridiplantae</taxon>
        <taxon>Streptophyta</taxon>
        <taxon>Embryophyta</taxon>
        <taxon>Tracheophyta</taxon>
        <taxon>Spermatophyta</taxon>
        <taxon>Magnoliopsida</taxon>
        <taxon>eudicotyledons</taxon>
        <taxon>Gunneridae</taxon>
        <taxon>Pentapetalae</taxon>
        <taxon>rosids</taxon>
        <taxon>malvids</taxon>
        <taxon>Malvales</taxon>
        <taxon>Malvaceae</taxon>
        <taxon>Malvoideae</taxon>
        <taxon>Gossypium</taxon>
    </lineage>
</organism>
<evidence type="ECO:0000259" key="4">
    <source>
        <dbReference type="Pfam" id="PF18578"/>
    </source>
</evidence>
<dbReference type="InterPro" id="IPR040858">
    <property type="entry name" value="Raf1_C"/>
</dbReference>
<keyword evidence="1" id="KW-0143">Chaperone</keyword>
<feature type="domain" description="Rubisco accumulation factor 1 helix turn helix" evidence="5">
    <location>
        <begin position="216"/>
        <end position="275"/>
    </location>
</feature>
<dbReference type="eggNOG" id="ENOG502QRYH">
    <property type="taxonomic scope" value="Eukaryota"/>
</dbReference>
<reference evidence="6 7" key="1">
    <citation type="journal article" date="2012" name="Nature">
        <title>Repeated polyploidization of Gossypium genomes and the evolution of spinnable cotton fibres.</title>
        <authorList>
            <person name="Paterson A.H."/>
            <person name="Wendel J.F."/>
            <person name="Gundlach H."/>
            <person name="Guo H."/>
            <person name="Jenkins J."/>
            <person name="Jin D."/>
            <person name="Llewellyn D."/>
            <person name="Showmaker K.C."/>
            <person name="Shu S."/>
            <person name="Udall J."/>
            <person name="Yoo M.J."/>
            <person name="Byers R."/>
            <person name="Chen W."/>
            <person name="Doron-Faigenboim A."/>
            <person name="Duke M.V."/>
            <person name="Gong L."/>
            <person name="Grimwood J."/>
            <person name="Grover C."/>
            <person name="Grupp K."/>
            <person name="Hu G."/>
            <person name="Lee T.H."/>
            <person name="Li J."/>
            <person name="Lin L."/>
            <person name="Liu T."/>
            <person name="Marler B.S."/>
            <person name="Page J.T."/>
            <person name="Roberts A.W."/>
            <person name="Romanel E."/>
            <person name="Sanders W.S."/>
            <person name="Szadkowski E."/>
            <person name="Tan X."/>
            <person name="Tang H."/>
            <person name="Xu C."/>
            <person name="Wang J."/>
            <person name="Wang Z."/>
            <person name="Zhang D."/>
            <person name="Zhang L."/>
            <person name="Ashrafi H."/>
            <person name="Bedon F."/>
            <person name="Bowers J.E."/>
            <person name="Brubaker C.L."/>
            <person name="Chee P.W."/>
            <person name="Das S."/>
            <person name="Gingle A.R."/>
            <person name="Haigler C.H."/>
            <person name="Harker D."/>
            <person name="Hoffmann L.V."/>
            <person name="Hovav R."/>
            <person name="Jones D.C."/>
            <person name="Lemke C."/>
            <person name="Mansoor S."/>
            <person name="ur Rahman M."/>
            <person name="Rainville L.N."/>
            <person name="Rambani A."/>
            <person name="Reddy U.K."/>
            <person name="Rong J.K."/>
            <person name="Saranga Y."/>
            <person name="Scheffler B.E."/>
            <person name="Scheffler J.A."/>
            <person name="Stelly D.M."/>
            <person name="Triplett B.A."/>
            <person name="Van Deynze A."/>
            <person name="Vaslin M.F."/>
            <person name="Waghmare V.N."/>
            <person name="Walford S.A."/>
            <person name="Wright R.J."/>
            <person name="Zaki E.A."/>
            <person name="Zhang T."/>
            <person name="Dennis E.S."/>
            <person name="Mayer K.F."/>
            <person name="Peterson D.G."/>
            <person name="Rokhsar D.S."/>
            <person name="Wang X."/>
            <person name="Schmutz J."/>
        </authorList>
    </citation>
    <scope>NUCLEOTIDE SEQUENCE [LARGE SCALE GENOMIC DNA]</scope>
</reference>
<dbReference type="AlphaFoldDB" id="A0A0D2TZT3"/>
<dbReference type="InterPro" id="IPR040781">
    <property type="entry name" value="Raf1_HTH"/>
</dbReference>
<gene>
    <name evidence="6" type="ORF">B456_013G120100</name>
</gene>
<sequence length="581" mass="64864">MLLWMLIQLMIGPHYFVLTLPPLVLTFCWARVYVAHGPFRLWADSAPTGHMSRWPAEHVILSASSLDVCESRSWPSLSSCKLDLRPYLASWVLGSALRDGSASLLCCPLVIRQTLQASKLTSIPLCKYSTFINSLTMLSSTSLNPITNPKIPFFSSFSIQNPSLLSFHLPFSPSKTLLKPISATLIPSTPPPQQQQLYQPFRPPPSPLPPKFRSLDAQGRLDVLANRNGLWFEYAPLIPSLYQEGFSPPSIEEITGITGVEQNRLIVASQVRESLIQSKTDEDVMSFFDTGGAELLYEIRLLSASQRAEAVRYIVENGLDAKGAQDLARAMKDFPRRKMDKGWKSFEYGLPGDCLSFMYYRLSREHGNPSEQRTAALMQALQVAESESAKKEVSEELEGGEDEKPEKDDDLEYRVRVPVVRMQFGEVAEATSVVVLPVCMAEEDTKELLEAPLECRSGGDFGVVEAEKGWKRWVVLPSWEPLAGLRHGGVVVAFSDARVIQWKSNRWYKEEAILVVTDRNRKEVEVDAAFYLAMVDGGGLKVDTGSALKEMGVKESLGTVVLVVRPPKEESDDQLSDEDWE</sequence>
<evidence type="ECO:0000256" key="1">
    <source>
        <dbReference type="ARBA" id="ARBA00023186"/>
    </source>
</evidence>
<evidence type="ECO:0000313" key="7">
    <source>
        <dbReference type="Proteomes" id="UP000032304"/>
    </source>
</evidence>
<accession>A0A0D2TZT3</accession>
<proteinExistence type="predicted"/>
<dbReference type="InterPro" id="IPR037494">
    <property type="entry name" value="RAF1"/>
</dbReference>
<dbReference type="Pfam" id="PF18578">
    <property type="entry name" value="Raf1_N"/>
    <property type="match status" value="1"/>
</dbReference>
<evidence type="ECO:0000313" key="6">
    <source>
        <dbReference type="EMBL" id="KJB80888.1"/>
    </source>
</evidence>
<dbReference type="STRING" id="29730.A0A0D2TZT3"/>
<dbReference type="GO" id="GO:0009507">
    <property type="term" value="C:chloroplast"/>
    <property type="evidence" value="ECO:0007669"/>
    <property type="project" value="TreeGrafter"/>
</dbReference>
<evidence type="ECO:0000259" key="5">
    <source>
        <dbReference type="Pfam" id="PF18579"/>
    </source>
</evidence>
<dbReference type="Pfam" id="PF18579">
    <property type="entry name" value="Raf1_HTH"/>
    <property type="match status" value="1"/>
</dbReference>
<dbReference type="InterPro" id="IPR041358">
    <property type="entry name" value="Raf1_N"/>
</dbReference>
<keyword evidence="7" id="KW-1185">Reference proteome</keyword>
<evidence type="ECO:0000259" key="3">
    <source>
        <dbReference type="Pfam" id="PF18087"/>
    </source>
</evidence>